<gene>
    <name evidence="2" type="ORF">ACFO60_33355</name>
</gene>
<sequence>MSDDTPSVAGLPLEPSGPPEWYVLPPGFAYVDDFAFPDAGTVGVSLLRGLATGRLFVEIQHGERGEHFLRIPLDLEPTLRSFGEIAAAGQPDGHLRPRTSSPREMAEGAAARRLLPSWTDTPEEMRAWAAARGVELEAGR</sequence>
<feature type="region of interest" description="Disordered" evidence="1">
    <location>
        <begin position="87"/>
        <end position="118"/>
    </location>
</feature>
<keyword evidence="3" id="KW-1185">Reference proteome</keyword>
<name>A0ABV9CSJ1_9ACTN</name>
<proteinExistence type="predicted"/>
<evidence type="ECO:0000256" key="1">
    <source>
        <dbReference type="SAM" id="MobiDB-lite"/>
    </source>
</evidence>
<reference evidence="3" key="1">
    <citation type="journal article" date="2019" name="Int. J. Syst. Evol. Microbiol.">
        <title>The Global Catalogue of Microorganisms (GCM) 10K type strain sequencing project: providing services to taxonomists for standard genome sequencing and annotation.</title>
        <authorList>
            <consortium name="The Broad Institute Genomics Platform"/>
            <consortium name="The Broad Institute Genome Sequencing Center for Infectious Disease"/>
            <person name="Wu L."/>
            <person name="Ma J."/>
        </authorList>
    </citation>
    <scope>NUCLEOTIDE SEQUENCE [LARGE SCALE GENOMIC DNA]</scope>
    <source>
        <strain evidence="3">CGMCC 4.7132</strain>
    </source>
</reference>
<accession>A0ABV9CSJ1</accession>
<protein>
    <submittedName>
        <fullName evidence="2">Uncharacterized protein</fullName>
    </submittedName>
</protein>
<dbReference type="Proteomes" id="UP001596004">
    <property type="component" value="Unassembled WGS sequence"/>
</dbReference>
<dbReference type="RefSeq" id="WP_380848704.1">
    <property type="nucleotide sequence ID" value="NZ_JBHSFP010000034.1"/>
</dbReference>
<evidence type="ECO:0000313" key="3">
    <source>
        <dbReference type="Proteomes" id="UP001596004"/>
    </source>
</evidence>
<organism evidence="2 3">
    <name type="scientific">Sphaerisporangium dianthi</name>
    <dbReference type="NCBI Taxonomy" id="1436120"/>
    <lineage>
        <taxon>Bacteria</taxon>
        <taxon>Bacillati</taxon>
        <taxon>Actinomycetota</taxon>
        <taxon>Actinomycetes</taxon>
        <taxon>Streptosporangiales</taxon>
        <taxon>Streptosporangiaceae</taxon>
        <taxon>Sphaerisporangium</taxon>
    </lineage>
</organism>
<dbReference type="EMBL" id="JBHSFP010000034">
    <property type="protein sequence ID" value="MFC4535677.1"/>
    <property type="molecule type" value="Genomic_DNA"/>
</dbReference>
<comment type="caution">
    <text evidence="2">The sequence shown here is derived from an EMBL/GenBank/DDBJ whole genome shotgun (WGS) entry which is preliminary data.</text>
</comment>
<evidence type="ECO:0000313" key="2">
    <source>
        <dbReference type="EMBL" id="MFC4535677.1"/>
    </source>
</evidence>